<evidence type="ECO:0000313" key="4">
    <source>
        <dbReference type="WBParaSite" id="ACAC_0001222401-mRNA-1"/>
    </source>
</evidence>
<protein>
    <submittedName>
        <fullName evidence="4">Secreted protein</fullName>
    </submittedName>
</protein>
<keyword evidence="2" id="KW-1133">Transmembrane helix</keyword>
<keyword evidence="3" id="KW-1185">Reference proteome</keyword>
<organism evidence="3 4">
    <name type="scientific">Angiostrongylus cantonensis</name>
    <name type="common">Rat lungworm</name>
    <dbReference type="NCBI Taxonomy" id="6313"/>
    <lineage>
        <taxon>Eukaryota</taxon>
        <taxon>Metazoa</taxon>
        <taxon>Ecdysozoa</taxon>
        <taxon>Nematoda</taxon>
        <taxon>Chromadorea</taxon>
        <taxon>Rhabditida</taxon>
        <taxon>Rhabditina</taxon>
        <taxon>Rhabditomorpha</taxon>
        <taxon>Strongyloidea</taxon>
        <taxon>Metastrongylidae</taxon>
        <taxon>Angiostrongylus</taxon>
    </lineage>
</organism>
<accession>A0A0K0DKZ7</accession>
<dbReference type="Proteomes" id="UP000035642">
    <property type="component" value="Unassembled WGS sequence"/>
</dbReference>
<proteinExistence type="inferred from homology"/>
<comment type="similarity">
    <text evidence="1">Belongs to the reduced folate carrier (RFC) transporter (TC 2.A.48) family.</text>
</comment>
<feature type="transmembrane region" description="Helical" evidence="2">
    <location>
        <begin position="6"/>
        <end position="26"/>
    </location>
</feature>
<sequence length="112" mass="12749">MRLMQIAFGFSSAVEVAYCSYLCAIVNGRKYRRMESYDRSADRTRTSLPCSLAHVPISPGTATYLTLKQPRTSFHQQRSRIRLNTFVAVVFRTGLTLLVVDVNGLRLDFLKK</sequence>
<dbReference type="WBParaSite" id="ACAC_0001222401-mRNA-1">
    <property type="protein sequence ID" value="ACAC_0001222401-mRNA-1"/>
    <property type="gene ID" value="ACAC_0001222401"/>
</dbReference>
<dbReference type="InterPro" id="IPR002666">
    <property type="entry name" value="Folate_carrier"/>
</dbReference>
<dbReference type="Pfam" id="PF01770">
    <property type="entry name" value="Folate_carrier"/>
    <property type="match status" value="1"/>
</dbReference>
<dbReference type="GO" id="GO:0016020">
    <property type="term" value="C:membrane"/>
    <property type="evidence" value="ECO:0007669"/>
    <property type="project" value="InterPro"/>
</dbReference>
<keyword evidence="2" id="KW-0812">Transmembrane</keyword>
<evidence type="ECO:0000256" key="2">
    <source>
        <dbReference type="SAM" id="Phobius"/>
    </source>
</evidence>
<dbReference type="AlphaFoldDB" id="A0A0K0DKZ7"/>
<feature type="transmembrane region" description="Helical" evidence="2">
    <location>
        <begin position="81"/>
        <end position="100"/>
    </location>
</feature>
<reference evidence="3" key="1">
    <citation type="submission" date="2012-09" db="EMBL/GenBank/DDBJ databases">
        <authorList>
            <person name="Martin A.A."/>
        </authorList>
    </citation>
    <scope>NUCLEOTIDE SEQUENCE</scope>
</reference>
<name>A0A0K0DKZ7_ANGCA</name>
<keyword evidence="2" id="KW-0472">Membrane</keyword>
<dbReference type="GO" id="GO:0090482">
    <property type="term" value="F:vitamin transmembrane transporter activity"/>
    <property type="evidence" value="ECO:0007669"/>
    <property type="project" value="InterPro"/>
</dbReference>
<evidence type="ECO:0000313" key="3">
    <source>
        <dbReference type="Proteomes" id="UP000035642"/>
    </source>
</evidence>
<evidence type="ECO:0000256" key="1">
    <source>
        <dbReference type="ARBA" id="ARBA00005773"/>
    </source>
</evidence>
<reference evidence="4" key="2">
    <citation type="submission" date="2017-02" db="UniProtKB">
        <authorList>
            <consortium name="WormBaseParasite"/>
        </authorList>
    </citation>
    <scope>IDENTIFICATION</scope>
</reference>